<organism evidence="1 2">
    <name type="scientific">Lysobacter arvi</name>
    <dbReference type="NCBI Taxonomy" id="3038776"/>
    <lineage>
        <taxon>Bacteria</taxon>
        <taxon>Pseudomonadati</taxon>
        <taxon>Pseudomonadota</taxon>
        <taxon>Gammaproteobacteria</taxon>
        <taxon>Lysobacterales</taxon>
        <taxon>Lysobacteraceae</taxon>
        <taxon>Lysobacter</taxon>
    </lineage>
</organism>
<reference evidence="1 2" key="1">
    <citation type="submission" date="2023-04" db="EMBL/GenBank/DDBJ databases">
        <title>Lysobacter sp. strain UC isolated from soil sample.</title>
        <authorList>
            <person name="Choksket S."/>
            <person name="Harshvardhan F."/>
            <person name="Rana R."/>
            <person name="Patil P.B."/>
            <person name="Korpole S."/>
        </authorList>
    </citation>
    <scope>NUCLEOTIDE SEQUENCE [LARGE SCALE GENOMIC DNA]</scope>
    <source>
        <strain evidence="1 2">UC</strain>
    </source>
</reference>
<gene>
    <name evidence="1" type="ORF">P8609_10960</name>
</gene>
<evidence type="ECO:0000313" key="1">
    <source>
        <dbReference type="EMBL" id="MDR0183482.1"/>
    </source>
</evidence>
<comment type="caution">
    <text evidence="1">The sequence shown here is derived from an EMBL/GenBank/DDBJ whole genome shotgun (WGS) entry which is preliminary data.</text>
</comment>
<proteinExistence type="predicted"/>
<keyword evidence="2" id="KW-1185">Reference proteome</keyword>
<evidence type="ECO:0000313" key="2">
    <source>
        <dbReference type="Proteomes" id="UP001233535"/>
    </source>
</evidence>
<dbReference type="EMBL" id="JARUHG010000003">
    <property type="protein sequence ID" value="MDR0183482.1"/>
    <property type="molecule type" value="Genomic_DNA"/>
</dbReference>
<dbReference type="Proteomes" id="UP001233535">
    <property type="component" value="Unassembled WGS sequence"/>
</dbReference>
<protein>
    <submittedName>
        <fullName evidence="1">Uncharacterized protein</fullName>
    </submittedName>
</protein>
<name>A0ABU1CEK3_9GAMM</name>
<accession>A0ABU1CEK3</accession>
<sequence length="68" mass="7866">MVSRTSTQIYSDPSVDPAKWSISQLVNVQREPAMQMIHEDSVPQMAPMTKWFMEKFGVWTMFLTQMPG</sequence>